<evidence type="ECO:0000256" key="3">
    <source>
        <dbReference type="ARBA" id="ARBA00022606"/>
    </source>
</evidence>
<gene>
    <name evidence="11" type="ORF">BDFB_011840</name>
</gene>
<dbReference type="OrthoDB" id="6771054at2759"/>
<evidence type="ECO:0000313" key="12">
    <source>
        <dbReference type="Proteomes" id="UP000292052"/>
    </source>
</evidence>
<dbReference type="PANTHER" id="PTHR21137">
    <property type="entry name" value="ODORANT RECEPTOR"/>
    <property type="match status" value="1"/>
</dbReference>
<dbReference type="GO" id="GO:0007165">
    <property type="term" value="P:signal transduction"/>
    <property type="evidence" value="ECO:0007669"/>
    <property type="project" value="UniProtKB-KW"/>
</dbReference>
<keyword evidence="12" id="KW-1185">Reference proteome</keyword>
<evidence type="ECO:0000256" key="8">
    <source>
        <dbReference type="ARBA" id="ARBA00023170"/>
    </source>
</evidence>
<keyword evidence="5" id="KW-0552">Olfaction</keyword>
<keyword evidence="9" id="KW-0807">Transducer</keyword>
<comment type="caution">
    <text evidence="11">The sequence shown here is derived from an EMBL/GenBank/DDBJ whole genome shotgun (WGS) entry which is preliminary data.</text>
</comment>
<organism evidence="11 12">
    <name type="scientific">Asbolus verrucosus</name>
    <name type="common">Desert ironclad beetle</name>
    <dbReference type="NCBI Taxonomy" id="1661398"/>
    <lineage>
        <taxon>Eukaryota</taxon>
        <taxon>Metazoa</taxon>
        <taxon>Ecdysozoa</taxon>
        <taxon>Arthropoda</taxon>
        <taxon>Hexapoda</taxon>
        <taxon>Insecta</taxon>
        <taxon>Pterygota</taxon>
        <taxon>Neoptera</taxon>
        <taxon>Endopterygota</taxon>
        <taxon>Coleoptera</taxon>
        <taxon>Polyphaga</taxon>
        <taxon>Cucujiformia</taxon>
        <taxon>Tenebrionidae</taxon>
        <taxon>Pimeliinae</taxon>
        <taxon>Asbolus</taxon>
    </lineage>
</organism>
<feature type="transmembrane region" description="Helical" evidence="10">
    <location>
        <begin position="263"/>
        <end position="283"/>
    </location>
</feature>
<keyword evidence="4 10" id="KW-0812">Transmembrane</keyword>
<keyword evidence="8" id="KW-0675">Receptor</keyword>
<dbReference type="AlphaFoldDB" id="A0A482VN51"/>
<dbReference type="GO" id="GO:0005886">
    <property type="term" value="C:plasma membrane"/>
    <property type="evidence" value="ECO:0007669"/>
    <property type="project" value="UniProtKB-SubCell"/>
</dbReference>
<evidence type="ECO:0000256" key="5">
    <source>
        <dbReference type="ARBA" id="ARBA00022725"/>
    </source>
</evidence>
<evidence type="ECO:0000256" key="9">
    <source>
        <dbReference type="ARBA" id="ARBA00023224"/>
    </source>
</evidence>
<evidence type="ECO:0000256" key="7">
    <source>
        <dbReference type="ARBA" id="ARBA00023136"/>
    </source>
</evidence>
<dbReference type="GO" id="GO:0004984">
    <property type="term" value="F:olfactory receptor activity"/>
    <property type="evidence" value="ECO:0007669"/>
    <property type="project" value="InterPro"/>
</dbReference>
<evidence type="ECO:0000256" key="2">
    <source>
        <dbReference type="ARBA" id="ARBA00022475"/>
    </source>
</evidence>
<reference evidence="11 12" key="1">
    <citation type="submission" date="2017-03" db="EMBL/GenBank/DDBJ databases">
        <title>Genome of the blue death feigning beetle - Asbolus verrucosus.</title>
        <authorList>
            <person name="Rider S.D."/>
        </authorList>
    </citation>
    <scope>NUCLEOTIDE SEQUENCE [LARGE SCALE GENOMIC DNA]</scope>
    <source>
        <strain evidence="11">Butters</strain>
        <tissue evidence="11">Head and leg muscle</tissue>
    </source>
</reference>
<evidence type="ECO:0000256" key="4">
    <source>
        <dbReference type="ARBA" id="ARBA00022692"/>
    </source>
</evidence>
<evidence type="ECO:0000256" key="10">
    <source>
        <dbReference type="SAM" id="Phobius"/>
    </source>
</evidence>
<evidence type="ECO:0000256" key="6">
    <source>
        <dbReference type="ARBA" id="ARBA00022989"/>
    </source>
</evidence>
<keyword evidence="3" id="KW-0716">Sensory transduction</keyword>
<protein>
    <recommendedName>
        <fullName evidence="13">Odorant receptor</fullName>
    </recommendedName>
</protein>
<keyword evidence="6 10" id="KW-1133">Transmembrane helix</keyword>
<evidence type="ECO:0000313" key="11">
    <source>
        <dbReference type="EMBL" id="RZC33889.1"/>
    </source>
</evidence>
<feature type="transmembrane region" description="Helical" evidence="10">
    <location>
        <begin position="46"/>
        <end position="66"/>
    </location>
</feature>
<keyword evidence="2" id="KW-1003">Cell membrane</keyword>
<dbReference type="GO" id="GO:0005549">
    <property type="term" value="F:odorant binding"/>
    <property type="evidence" value="ECO:0007669"/>
    <property type="project" value="InterPro"/>
</dbReference>
<dbReference type="Proteomes" id="UP000292052">
    <property type="component" value="Unassembled WGS sequence"/>
</dbReference>
<feature type="transmembrane region" description="Helical" evidence="10">
    <location>
        <begin position="179"/>
        <end position="202"/>
    </location>
</feature>
<accession>A0A482VN51</accession>
<dbReference type="EMBL" id="QDEB01084765">
    <property type="protein sequence ID" value="RZC33889.1"/>
    <property type="molecule type" value="Genomic_DNA"/>
</dbReference>
<name>A0A482VN51_ASBVE</name>
<feature type="transmembrane region" description="Helical" evidence="10">
    <location>
        <begin position="129"/>
        <end position="152"/>
    </location>
</feature>
<evidence type="ECO:0008006" key="13">
    <source>
        <dbReference type="Google" id="ProtNLM"/>
    </source>
</evidence>
<evidence type="ECO:0000256" key="1">
    <source>
        <dbReference type="ARBA" id="ARBA00004651"/>
    </source>
</evidence>
<comment type="subcellular location">
    <subcellularLocation>
        <location evidence="1">Cell membrane</location>
        <topology evidence="1">Multi-pass membrane protein</topology>
    </subcellularLocation>
</comment>
<keyword evidence="7 10" id="KW-0472">Membrane</keyword>
<dbReference type="InterPro" id="IPR004117">
    <property type="entry name" value="7tm6_olfct_rcpt"/>
</dbReference>
<dbReference type="PANTHER" id="PTHR21137:SF35">
    <property type="entry name" value="ODORANT RECEPTOR 19A-RELATED"/>
    <property type="match status" value="1"/>
</dbReference>
<feature type="non-terminal residue" evidence="11">
    <location>
        <position position="388"/>
    </location>
</feature>
<proteinExistence type="predicted"/>
<feature type="transmembrane region" description="Helical" evidence="10">
    <location>
        <begin position="78"/>
        <end position="98"/>
    </location>
</feature>
<sequence length="388" mass="45092">MTTKEKKPSLNSDNLEIEIEDYPKNDCLKIVRILCIDIFQYKIIKFLLIWALNICVLITVVQSYFFLKYFDLIYFVKYAPMFFALQIATVTIGGNIALSDVPTTELKLLDVWKIKNVNHKISKQFEKQCLIVTLWTIISVTLGTFSGFLMMISGNDNQDIFFIYSLIDNYVLHEWKLGISLWFSVCCAFLCFVGVASMYQFVYGTFHIKFQIEILLNFLTAINDRDKDESDAELLNCKKYQDEIKYCLRFIGDRHSKLKKCLIFLYTTVGGLFVISIMFFLLTFEGDFVSTYVRMVPICMTGFLVGGTIIMSGQYVQDVSSMILEISCQLNWYMWNKENKMMYLIILINSFKPFKIKFSENMSVNYELGLNHQNGVFNGFCFNTGQKS</sequence>
<feature type="transmembrane region" description="Helical" evidence="10">
    <location>
        <begin position="295"/>
        <end position="316"/>
    </location>
</feature>